<dbReference type="AlphaFoldDB" id="A0A1C6T4A2"/>
<reference evidence="2" key="1">
    <citation type="submission" date="2016-06" db="EMBL/GenBank/DDBJ databases">
        <authorList>
            <person name="Varghese N."/>
            <person name="Submissions Spin"/>
        </authorList>
    </citation>
    <scope>NUCLEOTIDE SEQUENCE [LARGE SCALE GENOMIC DNA]</scope>
    <source>
        <strain evidence="2">DSM 45431</strain>
    </source>
</reference>
<dbReference type="Proteomes" id="UP000199413">
    <property type="component" value="Unassembled WGS sequence"/>
</dbReference>
<protein>
    <recommendedName>
        <fullName evidence="3">DUF4259 domain-containing protein</fullName>
    </recommendedName>
</protein>
<dbReference type="STRING" id="568872.GA0070624_5589"/>
<dbReference type="Pfam" id="PF14078">
    <property type="entry name" value="DUF4259"/>
    <property type="match status" value="1"/>
</dbReference>
<dbReference type="EMBL" id="FMHV01000002">
    <property type="protein sequence ID" value="SCL36571.1"/>
    <property type="molecule type" value="Genomic_DNA"/>
</dbReference>
<dbReference type="InterPro" id="IPR025355">
    <property type="entry name" value="DUF4259"/>
</dbReference>
<evidence type="ECO:0008006" key="3">
    <source>
        <dbReference type="Google" id="ProtNLM"/>
    </source>
</evidence>
<accession>A0A1C6T4A2</accession>
<proteinExistence type="predicted"/>
<dbReference type="RefSeq" id="WP_218105343.1">
    <property type="nucleotide sequence ID" value="NZ_FMHV01000002.1"/>
</dbReference>
<keyword evidence="2" id="KW-1185">Reference proteome</keyword>
<organism evidence="1 2">
    <name type="scientific">Micromonospora rhizosphaerae</name>
    <dbReference type="NCBI Taxonomy" id="568872"/>
    <lineage>
        <taxon>Bacteria</taxon>
        <taxon>Bacillati</taxon>
        <taxon>Actinomycetota</taxon>
        <taxon>Actinomycetes</taxon>
        <taxon>Micromonosporales</taxon>
        <taxon>Micromonosporaceae</taxon>
        <taxon>Micromonospora</taxon>
    </lineage>
</organism>
<gene>
    <name evidence="1" type="ORF">GA0070624_5589</name>
</gene>
<sequence length="141" mass="15107">MGFWDSSPFGNDDAADFADALDKTTAQGRIEMVGAVLERVATTGISQELDAGDAPRAVAAAALVAAQCPAGEPVRSNYGPSTSMPQFPGYVRQLAITALDRLVTPPSWLADGWRNDATWRRTISDLRNVLDPPQAETLFDL</sequence>
<evidence type="ECO:0000313" key="2">
    <source>
        <dbReference type="Proteomes" id="UP000199413"/>
    </source>
</evidence>
<evidence type="ECO:0000313" key="1">
    <source>
        <dbReference type="EMBL" id="SCL36571.1"/>
    </source>
</evidence>
<name>A0A1C6T4A2_9ACTN</name>